<name>A0A840WN40_9ACTN</name>
<feature type="region of interest" description="Disordered" evidence="1">
    <location>
        <begin position="1"/>
        <end position="72"/>
    </location>
</feature>
<evidence type="ECO:0000313" key="3">
    <source>
        <dbReference type="Proteomes" id="UP000579647"/>
    </source>
</evidence>
<reference evidence="2 3" key="1">
    <citation type="submission" date="2020-08" db="EMBL/GenBank/DDBJ databases">
        <title>Sequencing the genomes of 1000 actinobacteria strains.</title>
        <authorList>
            <person name="Klenk H.-P."/>
        </authorList>
    </citation>
    <scope>NUCLEOTIDE SEQUENCE [LARGE SCALE GENOMIC DNA]</scope>
    <source>
        <strain evidence="2 3">DSM 44598</strain>
    </source>
</reference>
<dbReference type="EMBL" id="JACHDO010000001">
    <property type="protein sequence ID" value="MBB5493047.1"/>
    <property type="molecule type" value="Genomic_DNA"/>
</dbReference>
<dbReference type="AlphaFoldDB" id="A0A840WN40"/>
<organism evidence="2 3">
    <name type="scientific">Nocardiopsis metallicus</name>
    <dbReference type="NCBI Taxonomy" id="179819"/>
    <lineage>
        <taxon>Bacteria</taxon>
        <taxon>Bacillati</taxon>
        <taxon>Actinomycetota</taxon>
        <taxon>Actinomycetes</taxon>
        <taxon>Streptosporangiales</taxon>
        <taxon>Nocardiopsidaceae</taxon>
        <taxon>Nocardiopsis</taxon>
    </lineage>
</organism>
<sequence length="72" mass="7886">MTDAGADREQGPEGEPERARGRQRGGSPSAISGALKKDPQPGPQHWGGPRPRRAEPDVFFPRKFPRLSPKDL</sequence>
<feature type="compositionally biased region" description="Basic and acidic residues" evidence="1">
    <location>
        <begin position="1"/>
        <end position="20"/>
    </location>
</feature>
<dbReference type="RefSeq" id="WP_184366369.1">
    <property type="nucleotide sequence ID" value="NZ_BAAAKM010000075.1"/>
</dbReference>
<proteinExistence type="predicted"/>
<evidence type="ECO:0000313" key="2">
    <source>
        <dbReference type="EMBL" id="MBB5493047.1"/>
    </source>
</evidence>
<dbReference type="Proteomes" id="UP000579647">
    <property type="component" value="Unassembled WGS sequence"/>
</dbReference>
<comment type="caution">
    <text evidence="2">The sequence shown here is derived from an EMBL/GenBank/DDBJ whole genome shotgun (WGS) entry which is preliminary data.</text>
</comment>
<keyword evidence="3" id="KW-1185">Reference proteome</keyword>
<accession>A0A840WN40</accession>
<protein>
    <submittedName>
        <fullName evidence="2">Uncharacterized protein</fullName>
    </submittedName>
</protein>
<gene>
    <name evidence="2" type="ORF">HNR07_004184</name>
</gene>
<evidence type="ECO:0000256" key="1">
    <source>
        <dbReference type="SAM" id="MobiDB-lite"/>
    </source>
</evidence>